<organism evidence="3 4">
    <name type="scientific">Orbilia brochopaga</name>
    <dbReference type="NCBI Taxonomy" id="3140254"/>
    <lineage>
        <taxon>Eukaryota</taxon>
        <taxon>Fungi</taxon>
        <taxon>Dikarya</taxon>
        <taxon>Ascomycota</taxon>
        <taxon>Pezizomycotina</taxon>
        <taxon>Orbiliomycetes</taxon>
        <taxon>Orbiliales</taxon>
        <taxon>Orbiliaceae</taxon>
        <taxon>Orbilia</taxon>
    </lineage>
</organism>
<dbReference type="Proteomes" id="UP001375240">
    <property type="component" value="Unassembled WGS sequence"/>
</dbReference>
<dbReference type="CDD" id="cd00143">
    <property type="entry name" value="PP2Cc"/>
    <property type="match status" value="1"/>
</dbReference>
<dbReference type="GO" id="GO:0004741">
    <property type="term" value="F:[pyruvate dehydrogenase (acetyl-transferring)]-phosphatase activity"/>
    <property type="evidence" value="ECO:0007669"/>
    <property type="project" value="TreeGrafter"/>
</dbReference>
<evidence type="ECO:0000313" key="3">
    <source>
        <dbReference type="EMBL" id="KAK6336472.1"/>
    </source>
</evidence>
<feature type="compositionally biased region" description="Polar residues" evidence="1">
    <location>
        <begin position="54"/>
        <end position="64"/>
    </location>
</feature>
<feature type="region of interest" description="Disordered" evidence="1">
    <location>
        <begin position="316"/>
        <end position="353"/>
    </location>
</feature>
<evidence type="ECO:0000313" key="4">
    <source>
        <dbReference type="Proteomes" id="UP001375240"/>
    </source>
</evidence>
<dbReference type="GO" id="GO:0005739">
    <property type="term" value="C:mitochondrion"/>
    <property type="evidence" value="ECO:0007669"/>
    <property type="project" value="TreeGrafter"/>
</dbReference>
<dbReference type="AlphaFoldDB" id="A0AAV9U6G5"/>
<dbReference type="PANTHER" id="PTHR13832">
    <property type="entry name" value="PROTEIN PHOSPHATASE 2C"/>
    <property type="match status" value="1"/>
</dbReference>
<dbReference type="PANTHER" id="PTHR13832:SF792">
    <property type="entry name" value="GM14286P"/>
    <property type="match status" value="1"/>
</dbReference>
<evidence type="ECO:0000256" key="1">
    <source>
        <dbReference type="SAM" id="MobiDB-lite"/>
    </source>
</evidence>
<dbReference type="SMART" id="SM00332">
    <property type="entry name" value="PP2Cc"/>
    <property type="match status" value="1"/>
</dbReference>
<feature type="domain" description="PPM-type phosphatase" evidence="2">
    <location>
        <begin position="89"/>
        <end position="515"/>
    </location>
</feature>
<sequence length="521" mass="55902">MPVTTRRRSNFQSTSTSTATATYADAAVDFSAHTLQPTLSLPPSPGAGAGASKDVTTLSGTPITPSEATRILNERAFDAAPPPPTRLRKAQLASLPAHEENEDAYAYSFYPDPLSLRQKNSGAGTSTSTFHWSFFAVYDGHYGFATSRYLKDVLIQAVYTDLHRLYDTHPSHSPPSDDAVSATIAATFTRLDDDIISNITSTDVNPSQSCPHHSRFDIATQGSCALLTFYDARSNRLFTACTGDSRAVLGKRVGSASSTRWLAKPLSVDQNFASNPAEVHRVRAEHPGEDSIITQNRLMGDLAVSRAFGDARFKARDTPTPPLHPLDFPDTAAVSSDGSTSDDSEGGKCLSPKIQNSIDEAGLLLRRMSTGTRSQIATPPYVTAEPVVSTYSAVKDGDFLILGSDGLWDFLSSEDAVALVGRWTDTQTDVQAGGNNSSHSTGGSPGKGQRQTTRLTQSQMETFVFEGDENAGVHLLRNALGGARQSRLLFTLGLPPGRETAKRHRDDITVIVVFFARGGAL</sequence>
<reference evidence="3 4" key="1">
    <citation type="submission" date="2019-10" db="EMBL/GenBank/DDBJ databases">
        <authorList>
            <person name="Palmer J.M."/>
        </authorList>
    </citation>
    <scope>NUCLEOTIDE SEQUENCE [LARGE SCALE GENOMIC DNA]</scope>
    <source>
        <strain evidence="3 4">TWF696</strain>
    </source>
</reference>
<dbReference type="Gene3D" id="3.60.40.10">
    <property type="entry name" value="PPM-type phosphatase domain"/>
    <property type="match status" value="1"/>
</dbReference>
<dbReference type="EMBL" id="JAVHNQ010000011">
    <property type="protein sequence ID" value="KAK6336472.1"/>
    <property type="molecule type" value="Genomic_DNA"/>
</dbReference>
<protein>
    <recommendedName>
        <fullName evidence="2">PPM-type phosphatase domain-containing protein</fullName>
    </recommendedName>
</protein>
<gene>
    <name evidence="3" type="ORF">TWF696_002023</name>
</gene>
<dbReference type="SUPFAM" id="SSF81606">
    <property type="entry name" value="PP2C-like"/>
    <property type="match status" value="1"/>
</dbReference>
<dbReference type="InterPro" id="IPR036457">
    <property type="entry name" value="PPM-type-like_dom_sf"/>
</dbReference>
<feature type="region of interest" description="Disordered" evidence="1">
    <location>
        <begin position="428"/>
        <end position="454"/>
    </location>
</feature>
<keyword evidence="4" id="KW-1185">Reference proteome</keyword>
<evidence type="ECO:0000259" key="2">
    <source>
        <dbReference type="PROSITE" id="PS51746"/>
    </source>
</evidence>
<name>A0AAV9U6G5_9PEZI</name>
<dbReference type="PROSITE" id="PS51746">
    <property type="entry name" value="PPM_2"/>
    <property type="match status" value="1"/>
</dbReference>
<dbReference type="Pfam" id="PF00481">
    <property type="entry name" value="PP2C"/>
    <property type="match status" value="1"/>
</dbReference>
<feature type="region of interest" description="Disordered" evidence="1">
    <location>
        <begin position="36"/>
        <end position="64"/>
    </location>
</feature>
<feature type="compositionally biased region" description="Low complexity" evidence="1">
    <location>
        <begin position="433"/>
        <end position="442"/>
    </location>
</feature>
<dbReference type="InterPro" id="IPR015655">
    <property type="entry name" value="PP2C"/>
</dbReference>
<proteinExistence type="predicted"/>
<dbReference type="InterPro" id="IPR001932">
    <property type="entry name" value="PPM-type_phosphatase-like_dom"/>
</dbReference>
<accession>A0AAV9U6G5</accession>
<comment type="caution">
    <text evidence="3">The sequence shown here is derived from an EMBL/GenBank/DDBJ whole genome shotgun (WGS) entry which is preliminary data.</text>
</comment>